<reference evidence="1 2" key="1">
    <citation type="journal article" date="2009" name="Stand. Genomic Sci.">
        <title>Complete genome sequence of Slackia heliotrinireducens type strain (RHS 1).</title>
        <authorList>
            <person name="Pukall R."/>
            <person name="Lapidus A."/>
            <person name="Nolan M."/>
            <person name="Copeland A."/>
            <person name="Glavina Del Rio T."/>
            <person name="Lucas S."/>
            <person name="Chen F."/>
            <person name="Tice H."/>
            <person name="Cheng J.F."/>
            <person name="Chertkov O."/>
            <person name="Bruce D."/>
            <person name="Goodwin L."/>
            <person name="Kuske C."/>
            <person name="Brettin T."/>
            <person name="Detter J.C."/>
            <person name="Han C."/>
            <person name="Pitluck S."/>
            <person name="Pati A."/>
            <person name="Mavrommatis K."/>
            <person name="Ivanova N."/>
            <person name="Ovchinnikova G."/>
            <person name="Chen A."/>
            <person name="Palaniappan K."/>
            <person name="Schneider S."/>
            <person name="Rohde M."/>
            <person name="Chain P."/>
            <person name="D'haeseleer P."/>
            <person name="Goker M."/>
            <person name="Bristow J."/>
            <person name="Eisen J.A."/>
            <person name="Markowitz V."/>
            <person name="Kyrpides N.C."/>
            <person name="Klenk H.P."/>
            <person name="Hugenholtz P."/>
        </authorList>
    </citation>
    <scope>NUCLEOTIDE SEQUENCE [LARGE SCALE GENOMIC DNA]</scope>
    <source>
        <strain evidence="2">ATCC 29202 / DSM 20476 / NCTC 11029 / RHS 1</strain>
    </source>
</reference>
<dbReference type="EMBL" id="CP001684">
    <property type="protein sequence ID" value="ACV23018.1"/>
    <property type="molecule type" value="Genomic_DNA"/>
</dbReference>
<protein>
    <recommendedName>
        <fullName evidence="3">Virus attachment protein p12 family</fullName>
    </recommendedName>
</protein>
<evidence type="ECO:0000313" key="2">
    <source>
        <dbReference type="Proteomes" id="UP000002026"/>
    </source>
</evidence>
<name>C7N7Y3_SLAHD</name>
<sequence>MNLATAVVLAILVVFVALSVRTFRIKGTCGYKEHCSGHCNPGSAECDAAKRMVENMDRDLASHSM</sequence>
<dbReference type="RefSeq" id="WP_012799119.1">
    <property type="nucleotide sequence ID" value="NC_013165.1"/>
</dbReference>
<dbReference type="Proteomes" id="UP000002026">
    <property type="component" value="Chromosome"/>
</dbReference>
<dbReference type="HOGENOM" id="CLU_2847510_0_0_11"/>
<dbReference type="AlphaFoldDB" id="C7N7Y3"/>
<gene>
    <name evidence="1" type="ordered locus">Shel_20040</name>
</gene>
<proteinExistence type="predicted"/>
<dbReference type="KEGG" id="shi:Shel_20040"/>
<dbReference type="STRING" id="471855.Shel_20040"/>
<accession>C7N7Y3</accession>
<evidence type="ECO:0000313" key="1">
    <source>
        <dbReference type="EMBL" id="ACV23018.1"/>
    </source>
</evidence>
<keyword evidence="2" id="KW-1185">Reference proteome</keyword>
<organism evidence="1 2">
    <name type="scientific">Slackia heliotrinireducens (strain ATCC 29202 / DSM 20476 / NCTC 11029 / RHS 1)</name>
    <name type="common">Peptococcus heliotrinreducens</name>
    <dbReference type="NCBI Taxonomy" id="471855"/>
    <lineage>
        <taxon>Bacteria</taxon>
        <taxon>Bacillati</taxon>
        <taxon>Actinomycetota</taxon>
        <taxon>Coriobacteriia</taxon>
        <taxon>Eggerthellales</taxon>
        <taxon>Eggerthellaceae</taxon>
        <taxon>Slackia</taxon>
    </lineage>
</organism>
<evidence type="ECO:0008006" key="3">
    <source>
        <dbReference type="Google" id="ProtNLM"/>
    </source>
</evidence>